<dbReference type="GO" id="GO:0005634">
    <property type="term" value="C:nucleus"/>
    <property type="evidence" value="ECO:0007669"/>
    <property type="project" value="InterPro"/>
</dbReference>
<dbReference type="HOGENOM" id="CLU_2038170_0_0_1"/>
<dbReference type="GO" id="GO:0007623">
    <property type="term" value="P:circadian rhythm"/>
    <property type="evidence" value="ECO:0007669"/>
    <property type="project" value="InterPro"/>
</dbReference>
<dbReference type="GO" id="GO:0005737">
    <property type="term" value="C:cytoplasm"/>
    <property type="evidence" value="ECO:0007669"/>
    <property type="project" value="InterPro"/>
</dbReference>
<proteinExistence type="predicted"/>
<sequence length="121" mass="13311">MSAGAESSRTPLHLPILTSIQSSKGKVEDYLRDVPDGLYPRHVIMADKERKSLVVHRIEQLFTGRSDSADISKMPPMRPGGSFIMARVVSDAQVADPSSAHEPLTHGTEPIREARILPLEQ</sequence>
<feature type="region of interest" description="Disordered" evidence="1">
    <location>
        <begin position="94"/>
        <end position="121"/>
    </location>
</feature>
<evidence type="ECO:0000256" key="1">
    <source>
        <dbReference type="SAM" id="MobiDB-lite"/>
    </source>
</evidence>
<organism evidence="2">
    <name type="scientific">Fusarium oxysporum f. sp. vasinfectum 25433</name>
    <dbReference type="NCBI Taxonomy" id="1089449"/>
    <lineage>
        <taxon>Eukaryota</taxon>
        <taxon>Fungi</taxon>
        <taxon>Dikarya</taxon>
        <taxon>Ascomycota</taxon>
        <taxon>Pezizomycotina</taxon>
        <taxon>Sordariomycetes</taxon>
        <taxon>Hypocreomycetidae</taxon>
        <taxon>Hypocreales</taxon>
        <taxon>Nectriaceae</taxon>
        <taxon>Fusarium</taxon>
        <taxon>Fusarium oxysporum species complex</taxon>
    </lineage>
</organism>
<reference evidence="2" key="1">
    <citation type="submission" date="2011-11" db="EMBL/GenBank/DDBJ databases">
        <title>The Genome Sequence of Fusarium oxysporum Cotton.</title>
        <authorList>
            <consortium name="The Broad Institute Genome Sequencing Platform"/>
            <person name="Ma L.-J."/>
            <person name="Gale L.R."/>
            <person name="Schwartz D.C."/>
            <person name="Zhou S."/>
            <person name="Corby-Kistler H."/>
            <person name="Young S.K."/>
            <person name="Zeng Q."/>
            <person name="Gargeya S."/>
            <person name="Fitzgerald M."/>
            <person name="Haas B."/>
            <person name="Abouelleil A."/>
            <person name="Alvarado L."/>
            <person name="Arachchi H.M."/>
            <person name="Berlin A."/>
            <person name="Brown A."/>
            <person name="Chapman S.B."/>
            <person name="Chen Z."/>
            <person name="Dunbar C."/>
            <person name="Freedman E."/>
            <person name="Gearin G."/>
            <person name="Goldberg J."/>
            <person name="Griggs A."/>
            <person name="Gujja S."/>
            <person name="Heiman D."/>
            <person name="Howarth C."/>
            <person name="Larson L."/>
            <person name="Lui A."/>
            <person name="MacDonald P.J.P."/>
            <person name="Montmayeur A."/>
            <person name="Murphy C."/>
            <person name="Neiman D."/>
            <person name="Pearson M."/>
            <person name="Priest M."/>
            <person name="Roberts A."/>
            <person name="Saif S."/>
            <person name="Shea T."/>
            <person name="Shenoy N."/>
            <person name="Sisk P."/>
            <person name="Stolte C."/>
            <person name="Sykes S."/>
            <person name="Wortman J."/>
            <person name="Nusbaum C."/>
            <person name="Birren B."/>
        </authorList>
    </citation>
    <scope>NUCLEOTIDE SEQUENCE [LARGE SCALE GENOMIC DNA]</scope>
    <source>
        <strain evidence="2">25433</strain>
    </source>
</reference>
<dbReference type="Pfam" id="PF09421">
    <property type="entry name" value="FRQ"/>
    <property type="match status" value="1"/>
</dbReference>
<evidence type="ECO:0000313" key="2">
    <source>
        <dbReference type="EMBL" id="EXM15072.1"/>
    </source>
</evidence>
<reference evidence="2" key="2">
    <citation type="submission" date="2012-05" db="EMBL/GenBank/DDBJ databases">
        <title>The Genome Annotation of Fusarium oxysporum Cotton.</title>
        <authorList>
            <consortium name="The Broad Institute Genomics Platform"/>
            <person name="Ma L.-J."/>
            <person name="Corby-Kistler H."/>
            <person name="Broz K."/>
            <person name="Gale L.R."/>
            <person name="Jonkers W."/>
            <person name="O'Donnell K."/>
            <person name="Ploetz R."/>
            <person name="Steinberg C."/>
            <person name="Schwartz D.C."/>
            <person name="VanEtten H."/>
            <person name="Zhou S."/>
            <person name="Young S.K."/>
            <person name="Zeng Q."/>
            <person name="Gargeya S."/>
            <person name="Fitzgerald M."/>
            <person name="Abouelleil A."/>
            <person name="Alvarado L."/>
            <person name="Chapman S.B."/>
            <person name="Gainer-Dewar J."/>
            <person name="Goldberg J."/>
            <person name="Griggs A."/>
            <person name="Gujja S."/>
            <person name="Hansen M."/>
            <person name="Howarth C."/>
            <person name="Imamovic A."/>
            <person name="Ireland A."/>
            <person name="Larimer J."/>
            <person name="McCowan C."/>
            <person name="Murphy C."/>
            <person name="Pearson M."/>
            <person name="Poon T.W."/>
            <person name="Priest M."/>
            <person name="Roberts A."/>
            <person name="Saif S."/>
            <person name="Shea T."/>
            <person name="Sykes S."/>
            <person name="Wortman J."/>
            <person name="Nusbaum C."/>
            <person name="Birren B."/>
        </authorList>
    </citation>
    <scope>NUCLEOTIDE SEQUENCE</scope>
    <source>
        <strain evidence="2">25433</strain>
    </source>
</reference>
<accession>X0L1Y6</accession>
<gene>
    <name evidence="2" type="ORF">FOTG_16547</name>
</gene>
<dbReference type="GO" id="GO:0006355">
    <property type="term" value="P:regulation of DNA-templated transcription"/>
    <property type="evidence" value="ECO:0007669"/>
    <property type="project" value="InterPro"/>
</dbReference>
<protein>
    <submittedName>
        <fullName evidence="2">Uncharacterized protein</fullName>
    </submittedName>
</protein>
<dbReference type="Proteomes" id="UP000030701">
    <property type="component" value="Unassembled WGS sequence"/>
</dbReference>
<dbReference type="InterPro" id="IPR018554">
    <property type="entry name" value="FRQ"/>
</dbReference>
<name>X0L1Y6_FUSOX</name>
<dbReference type="EMBL" id="JH658034">
    <property type="protein sequence ID" value="EXM15072.1"/>
    <property type="molecule type" value="Genomic_DNA"/>
</dbReference>
<dbReference type="AlphaFoldDB" id="X0L1Y6"/>
<dbReference type="OrthoDB" id="2536795at2759"/>